<evidence type="ECO:0000256" key="8">
    <source>
        <dbReference type="PROSITE-ProRule" id="PRU01355"/>
    </source>
</evidence>
<evidence type="ECO:0000256" key="1">
    <source>
        <dbReference type="ARBA" id="ARBA00008139"/>
    </source>
</evidence>
<dbReference type="GO" id="GO:0008241">
    <property type="term" value="F:peptidyl-dipeptidase activity"/>
    <property type="evidence" value="ECO:0007669"/>
    <property type="project" value="InterPro"/>
</dbReference>
<feature type="compositionally biased region" description="Acidic residues" evidence="9">
    <location>
        <begin position="225"/>
        <end position="237"/>
    </location>
</feature>
<evidence type="ECO:0000313" key="12">
    <source>
        <dbReference type="WBParaSite" id="GPUH_0001045401-mRNA-1"/>
    </source>
</evidence>
<feature type="region of interest" description="Disordered" evidence="9">
    <location>
        <begin position="50"/>
        <end position="81"/>
    </location>
</feature>
<organism evidence="12">
    <name type="scientific">Gongylonema pulchrum</name>
    <dbReference type="NCBI Taxonomy" id="637853"/>
    <lineage>
        <taxon>Eukaryota</taxon>
        <taxon>Metazoa</taxon>
        <taxon>Ecdysozoa</taxon>
        <taxon>Nematoda</taxon>
        <taxon>Chromadorea</taxon>
        <taxon>Rhabditida</taxon>
        <taxon>Spirurina</taxon>
        <taxon>Spiruromorpha</taxon>
        <taxon>Spiruroidea</taxon>
        <taxon>Gongylonematidae</taxon>
        <taxon>Gongylonema</taxon>
    </lineage>
</organism>
<feature type="disulfide bond" evidence="7 8">
    <location>
        <begin position="414"/>
        <end position="422"/>
    </location>
</feature>
<name>A0A183DP00_9BILA</name>
<evidence type="ECO:0000256" key="6">
    <source>
        <dbReference type="PIRSR" id="PIRSR601548-2"/>
    </source>
</evidence>
<evidence type="ECO:0000256" key="4">
    <source>
        <dbReference type="ARBA" id="ARBA00023180"/>
    </source>
</evidence>
<keyword evidence="2" id="KW-0732">Signal</keyword>
<evidence type="ECO:0000313" key="10">
    <source>
        <dbReference type="EMBL" id="VDN17446.1"/>
    </source>
</evidence>
<dbReference type="PROSITE" id="PS52011">
    <property type="entry name" value="PEPTIDASE_M2"/>
    <property type="match status" value="1"/>
</dbReference>
<accession>A0A183DP00</accession>
<feature type="binding site" evidence="6">
    <location>
        <position position="496"/>
    </location>
    <ligand>
        <name>chloride</name>
        <dbReference type="ChEBI" id="CHEBI:17996"/>
        <label>1</label>
    </ligand>
</feature>
<evidence type="ECO:0000256" key="5">
    <source>
        <dbReference type="PIRSR" id="PIRSR601548-10"/>
    </source>
</evidence>
<evidence type="ECO:0000313" key="11">
    <source>
        <dbReference type="Proteomes" id="UP000271098"/>
    </source>
</evidence>
<reference evidence="12" key="1">
    <citation type="submission" date="2016-06" db="UniProtKB">
        <authorList>
            <consortium name="WormBaseParasite"/>
        </authorList>
    </citation>
    <scope>IDENTIFICATION</scope>
</reference>
<comment type="similarity">
    <text evidence="1 8">Belongs to the peptidase M2 family.</text>
</comment>
<dbReference type="PANTHER" id="PTHR10514">
    <property type="entry name" value="ANGIOTENSIN-CONVERTING ENZYME"/>
    <property type="match status" value="1"/>
</dbReference>
<protein>
    <submittedName>
        <fullName evidence="12">Peptidase_S8 domain-containing protein</fullName>
    </submittedName>
</protein>
<dbReference type="GO" id="GO:0008237">
    <property type="term" value="F:metallopeptidase activity"/>
    <property type="evidence" value="ECO:0007669"/>
    <property type="project" value="InterPro"/>
</dbReference>
<dbReference type="Proteomes" id="UP000271098">
    <property type="component" value="Unassembled WGS sequence"/>
</dbReference>
<proteinExistence type="inferred from homology"/>
<dbReference type="GO" id="GO:0016020">
    <property type="term" value="C:membrane"/>
    <property type="evidence" value="ECO:0007669"/>
    <property type="project" value="InterPro"/>
</dbReference>
<dbReference type="OrthoDB" id="10029630at2759"/>
<gene>
    <name evidence="10" type="ORF">GPUH_LOCUS10441</name>
</gene>
<dbReference type="WBParaSite" id="GPUH_0001045401-mRNA-1">
    <property type="protein sequence ID" value="GPUH_0001045401-mRNA-1"/>
    <property type="gene ID" value="GPUH_0001045401"/>
</dbReference>
<comment type="caution">
    <text evidence="8">Lacks conserved residue(s) required for the propagation of feature annotation.</text>
</comment>
<feature type="region of interest" description="Disordered" evidence="9">
    <location>
        <begin position="225"/>
        <end position="246"/>
    </location>
</feature>
<evidence type="ECO:0000256" key="2">
    <source>
        <dbReference type="ARBA" id="ARBA00022729"/>
    </source>
</evidence>
<evidence type="ECO:0000256" key="3">
    <source>
        <dbReference type="ARBA" id="ARBA00023157"/>
    </source>
</evidence>
<keyword evidence="11" id="KW-1185">Reference proteome</keyword>
<dbReference type="PANTHER" id="PTHR10514:SF27">
    <property type="entry name" value="ANGIOTENSIN-CONVERTING ENZYME"/>
    <property type="match status" value="1"/>
</dbReference>
<dbReference type="SUPFAM" id="SSF55486">
    <property type="entry name" value="Metalloproteases ('zincins'), catalytic domain"/>
    <property type="match status" value="1"/>
</dbReference>
<dbReference type="InterPro" id="IPR001548">
    <property type="entry name" value="Peptidase_M2"/>
</dbReference>
<evidence type="ECO:0000256" key="7">
    <source>
        <dbReference type="PIRSR" id="PIRSR601548-4"/>
    </source>
</evidence>
<sequence>MITAASVMRRQPALKLLNLFCSRMILRNTLLIRILIAAVEVHCLDAQDDRGFGENNPDKTLSTVTSSPVPLQRSPVPPRRPVLSAPMQKDAIANAKHTLQTYSIARSPLILAKSLESDAANSAAMSKVDTETEAFSSHNFNPTTPQTQETHLAFSHQPGIATNSTVRAVSGFAQLPLQTTEIPQKISTDAKNLDFQPTSATILKLLPDSPSSDGISHVAQQSNGFEDDAEQLSEEDYGSNSESVKPDAVDNEAIEELVNRFLNSDTMEGGVEQKLNKEVQKLINSSSYWNTNNLQPDGSIKEETKAQEWMDGYAVEAQKVLHEVADAGWNYVTSVSHLTKQLLDEAEETLTKFVKASSRQAKQFDIRSIGNPSLKRQFELLLVEGVGALDEGDFDEYNDAQKLIAKSYAETSVCEMGSTTICPYRVSDIVSIVAHENNTAKALHFWTAWRDALGPKLAATYNRLIQLINKGTVLLIILGAELNGFGDAGAMWRSPYDLAMPGSEVRGHGDIVAVLQQLYQKISPFYKQLHAYLRRRIAALYGLRNVQGLTQDGPIPAHLLSMLLLCFCNSSMS</sequence>
<evidence type="ECO:0000256" key="9">
    <source>
        <dbReference type="SAM" id="MobiDB-lite"/>
    </source>
</evidence>
<dbReference type="Pfam" id="PF01401">
    <property type="entry name" value="Peptidase_M2"/>
    <property type="match status" value="1"/>
</dbReference>
<dbReference type="EMBL" id="UYRT01077975">
    <property type="protein sequence ID" value="VDN17446.1"/>
    <property type="molecule type" value="Genomic_DNA"/>
</dbReference>
<keyword evidence="4 5" id="KW-0325">Glycoprotein</keyword>
<feature type="glycosylation site" description="N-linked (GlcNAc...) (complex) asparagine" evidence="5">
    <location>
        <position position="371"/>
    </location>
</feature>
<dbReference type="GO" id="GO:0006508">
    <property type="term" value="P:proteolysis"/>
    <property type="evidence" value="ECO:0007669"/>
    <property type="project" value="InterPro"/>
</dbReference>
<reference evidence="10 11" key="2">
    <citation type="submission" date="2018-11" db="EMBL/GenBank/DDBJ databases">
        <authorList>
            <consortium name="Pathogen Informatics"/>
        </authorList>
    </citation>
    <scope>NUCLEOTIDE SEQUENCE [LARGE SCALE GENOMIC DNA]</scope>
</reference>
<keyword evidence="3 7" id="KW-1015">Disulfide bond</keyword>
<dbReference type="AlphaFoldDB" id="A0A183DP00"/>